<gene>
    <name evidence="3" type="ORF">US91_C0003G0038</name>
</gene>
<protein>
    <recommendedName>
        <fullName evidence="5">ATPase</fullName>
    </recommendedName>
</protein>
<organism evidence="3 4">
    <name type="scientific">Candidatus Falkowbacteria bacterium GW2011_GWE1_38_31</name>
    <dbReference type="NCBI Taxonomy" id="1618638"/>
    <lineage>
        <taxon>Bacteria</taxon>
        <taxon>Candidatus Falkowiibacteriota</taxon>
    </lineage>
</organism>
<evidence type="ECO:0000313" key="3">
    <source>
        <dbReference type="EMBL" id="KKQ70708.1"/>
    </source>
</evidence>
<dbReference type="PANTHER" id="PTHR33295">
    <property type="entry name" value="ATPASE"/>
    <property type="match status" value="1"/>
</dbReference>
<evidence type="ECO:0000259" key="1">
    <source>
        <dbReference type="Pfam" id="PF13173"/>
    </source>
</evidence>
<comment type="caution">
    <text evidence="3">The sequence shown here is derived from an EMBL/GenBank/DDBJ whole genome shotgun (WGS) entry which is preliminary data.</text>
</comment>
<feature type="domain" description="AAA" evidence="1">
    <location>
        <begin position="37"/>
        <end position="166"/>
    </location>
</feature>
<name>A0A0G0JTA9_9BACT</name>
<dbReference type="SUPFAM" id="SSF52540">
    <property type="entry name" value="P-loop containing nucleoside triphosphate hydrolases"/>
    <property type="match status" value="1"/>
</dbReference>
<dbReference type="Pfam" id="PF13635">
    <property type="entry name" value="DUF4143"/>
    <property type="match status" value="1"/>
</dbReference>
<dbReference type="Gene3D" id="3.40.50.300">
    <property type="entry name" value="P-loop containing nucleotide triphosphate hydrolases"/>
    <property type="match status" value="1"/>
</dbReference>
<dbReference type="Proteomes" id="UP000034022">
    <property type="component" value="Unassembled WGS sequence"/>
</dbReference>
<dbReference type="Pfam" id="PF13173">
    <property type="entry name" value="AAA_14"/>
    <property type="match status" value="1"/>
</dbReference>
<reference evidence="3 4" key="1">
    <citation type="journal article" date="2015" name="Nature">
        <title>rRNA introns, odd ribosomes, and small enigmatic genomes across a large radiation of phyla.</title>
        <authorList>
            <person name="Brown C.T."/>
            <person name="Hug L.A."/>
            <person name="Thomas B.C."/>
            <person name="Sharon I."/>
            <person name="Castelle C.J."/>
            <person name="Singh A."/>
            <person name="Wilkins M.J."/>
            <person name="Williams K.H."/>
            <person name="Banfield J.F."/>
        </authorList>
    </citation>
    <scope>NUCLEOTIDE SEQUENCE [LARGE SCALE GENOMIC DNA]</scope>
</reference>
<dbReference type="InterPro" id="IPR025420">
    <property type="entry name" value="DUF4143"/>
</dbReference>
<dbReference type="PANTHER" id="PTHR33295:SF8">
    <property type="entry name" value="AAA+ ATPASE DOMAIN-CONTAINING PROTEIN"/>
    <property type="match status" value="1"/>
</dbReference>
<feature type="domain" description="DUF4143" evidence="2">
    <location>
        <begin position="220"/>
        <end position="364"/>
    </location>
</feature>
<proteinExistence type="predicted"/>
<dbReference type="EMBL" id="LBUU01000003">
    <property type="protein sequence ID" value="KKQ70708.1"/>
    <property type="molecule type" value="Genomic_DNA"/>
</dbReference>
<dbReference type="InterPro" id="IPR027417">
    <property type="entry name" value="P-loop_NTPase"/>
</dbReference>
<dbReference type="AlphaFoldDB" id="A0A0G0JTA9"/>
<accession>A0A0G0JTA9</accession>
<evidence type="ECO:0008006" key="5">
    <source>
        <dbReference type="Google" id="ProtNLM"/>
    </source>
</evidence>
<evidence type="ECO:0000259" key="2">
    <source>
        <dbReference type="Pfam" id="PF13635"/>
    </source>
</evidence>
<dbReference type="InterPro" id="IPR041682">
    <property type="entry name" value="AAA_14"/>
</dbReference>
<sequence>MKNKDELIKLIEYWQNSVDNDKYFNRSILNDIPTNSQEIIDIVGVRRCGKSSILKLLIKALDPKAVFLYINFEDPFFIENNNPQIIEVLINTYKEYFDQGLTHVFFDEIQEIKNWEKAVRKLRDGSKYKIYITGSSATLLSGELSTLITGRHKSYTAWPLNFAEFLSFSGVNIKNKKELVVQEEKIKKLFDVFLDIGGFPAPVIGADSELLKNYFFDILEKDIIARYDIRSKDTVKKLALYLISNSGGLLSIESLKEPLNSTFQQITDYLGYLKDAFLIVEVPQFSFSLKKQSKALKKYYAIDTGLAKNVAYKFSEDKGKMLENLVLLEFLKAGKDVMYYKTSNNYEVDFVLKEKNRLNQLIQVSWTLSDSKTKSREIRSLLGAMDELKLKDAFIITYDEEDIVESVDKKIYVIPAIKFFTRSL</sequence>
<evidence type="ECO:0000313" key="4">
    <source>
        <dbReference type="Proteomes" id="UP000034022"/>
    </source>
</evidence>